<reference evidence="3" key="1">
    <citation type="submission" date="2016-11" db="UniProtKB">
        <authorList>
            <consortium name="WormBaseParasite"/>
        </authorList>
    </citation>
    <scope>IDENTIFICATION</scope>
</reference>
<dbReference type="Proteomes" id="UP000095280">
    <property type="component" value="Unplaced"/>
</dbReference>
<evidence type="ECO:0000313" key="2">
    <source>
        <dbReference type="Proteomes" id="UP000095280"/>
    </source>
</evidence>
<name>A0A1I8FG87_9PLAT</name>
<dbReference type="Pfam" id="PF07004">
    <property type="entry name" value="SHIPPO-rpt"/>
    <property type="match status" value="2"/>
</dbReference>
<accession>A0A1I8FG87</accession>
<organism evidence="2 3">
    <name type="scientific">Macrostomum lignano</name>
    <dbReference type="NCBI Taxonomy" id="282301"/>
    <lineage>
        <taxon>Eukaryota</taxon>
        <taxon>Metazoa</taxon>
        <taxon>Spiralia</taxon>
        <taxon>Lophotrochozoa</taxon>
        <taxon>Platyhelminthes</taxon>
        <taxon>Rhabditophora</taxon>
        <taxon>Macrostomorpha</taxon>
        <taxon>Macrostomida</taxon>
        <taxon>Macrostomidae</taxon>
        <taxon>Macrostomum</taxon>
    </lineage>
</organism>
<feature type="region of interest" description="Disordered" evidence="1">
    <location>
        <begin position="190"/>
        <end position="216"/>
    </location>
</feature>
<sequence>PLISFIGTGQRLLVNLAELLVKLGVRRQHYRSKRPGNFLPVNNGNQLQSYHHCIGIVNHRLLSVTAVCIVQDHGSNRFLGALVGDAVRNLVDGQNGERRRPARHADDAVMVQQAQQHQQQLVGRGQPETSADANDAIEPGGDGGPPHSGCANQAEQNHGRLVPGEGHVVGQDRLVSASTGEVLDLVPVERQPAQHQAGQWENRAGRDQRLPRQSTDRQALPVPAVVGQPQQSVNYRGIVDAEMEQHGRPGKQVDGQVAEDIQTVHGGKQDGAGRVDPRAQPESGQAVEQDVAQNAAQGWHRVGRSSRGFAGQAGQAVLRLPAVPAVPSLAGVRLQLSAVGHHLVLVLLHSLISSSRNAVCFNRKLMGAGAAASGTDGSPISGWLSLAASEDMLNRARFESLVSKQLHNKMSAVAASAVRLPSLNSQATSRSPPRVTAGFRFPPGGATTGRLMTTVAMTTEDGGSSLDLPVEQALSKIRYRDCGNPGPGSYNLAGPVGFSPAWSMGRRTWAERKIAGAKQSLEKSWFCTCDPWRQKVDGLYREEQWPEPATYRLRSLGQPDPTRPRASGFQFNSRASYDPELRRQLACPPPGAYEATPAGVCDNCQRCCRIGCRGETRLWPAIPPNPGPGRYDNEKSTAMVTKVGRRRFTMKGPKQRMDFARVPLGPFFSF</sequence>
<keyword evidence="2" id="KW-1185">Reference proteome</keyword>
<dbReference type="AlphaFoldDB" id="A0A1I8FG87"/>
<protein>
    <submittedName>
        <fullName evidence="3">Protein kinase domain-containing protein</fullName>
    </submittedName>
</protein>
<evidence type="ECO:0000256" key="1">
    <source>
        <dbReference type="SAM" id="MobiDB-lite"/>
    </source>
</evidence>
<dbReference type="WBParaSite" id="maker-unitig_328-snap-gene-0.2-mRNA-1">
    <property type="protein sequence ID" value="maker-unitig_328-snap-gene-0.2-mRNA-1"/>
    <property type="gene ID" value="maker-unitig_328-snap-gene-0.2"/>
</dbReference>
<feature type="region of interest" description="Disordered" evidence="1">
    <location>
        <begin position="111"/>
        <end position="154"/>
    </location>
</feature>
<dbReference type="InterPro" id="IPR010736">
    <property type="entry name" value="SHIPPO-rpt"/>
</dbReference>
<proteinExistence type="predicted"/>
<evidence type="ECO:0000313" key="3">
    <source>
        <dbReference type="WBParaSite" id="maker-unitig_328-snap-gene-0.2-mRNA-1"/>
    </source>
</evidence>
<feature type="region of interest" description="Disordered" evidence="1">
    <location>
        <begin position="424"/>
        <end position="443"/>
    </location>
</feature>